<keyword evidence="3" id="KW-1185">Reference proteome</keyword>
<name>A0A448V066_9FIRM</name>
<sequence length="169" mass="20133">MKKYISTAIAIAAVLVLSFLIWNRNHMILRNPEVDLFCEGLEGDHPKIVRIEKYMFRTFIGFELYYEDSQISREELIEIRDAFKDRFNRYFIEKIGRKHWGRSMYPADFSVRIYLKKRDGFHDDYDYEISSTLADGYDTQVPLSDSDNLFRYWSIATPEGLLIQEEEAM</sequence>
<accession>A0A448V066</accession>
<gene>
    <name evidence="2" type="ORF">NCTC13079_00360</name>
</gene>
<keyword evidence="1" id="KW-0812">Transmembrane</keyword>
<evidence type="ECO:0000313" key="3">
    <source>
        <dbReference type="Proteomes" id="UP000269544"/>
    </source>
</evidence>
<dbReference type="EMBL" id="LR134523">
    <property type="protein sequence ID" value="VEJ34857.1"/>
    <property type="molecule type" value="Genomic_DNA"/>
</dbReference>
<keyword evidence="1" id="KW-1133">Transmembrane helix</keyword>
<protein>
    <submittedName>
        <fullName evidence="2">Uncharacterized protein</fullName>
    </submittedName>
</protein>
<feature type="transmembrane region" description="Helical" evidence="1">
    <location>
        <begin position="6"/>
        <end position="22"/>
    </location>
</feature>
<keyword evidence="1" id="KW-0472">Membrane</keyword>
<dbReference type="OrthoDB" id="1699330at2"/>
<reference evidence="2 3" key="1">
    <citation type="submission" date="2018-12" db="EMBL/GenBank/DDBJ databases">
        <authorList>
            <consortium name="Pathogen Informatics"/>
        </authorList>
    </citation>
    <scope>NUCLEOTIDE SEQUENCE [LARGE SCALE GENOMIC DNA]</scope>
    <source>
        <strain evidence="2 3">NCTC13079</strain>
    </source>
</reference>
<dbReference type="AlphaFoldDB" id="A0A448V066"/>
<organism evidence="2 3">
    <name type="scientific">Aedoeadaptatus ivorii</name>
    <dbReference type="NCBI Taxonomy" id="54006"/>
    <lineage>
        <taxon>Bacteria</taxon>
        <taxon>Bacillati</taxon>
        <taxon>Bacillota</taxon>
        <taxon>Tissierellia</taxon>
        <taxon>Tissierellales</taxon>
        <taxon>Peptoniphilaceae</taxon>
        <taxon>Aedoeadaptatus</taxon>
    </lineage>
</organism>
<evidence type="ECO:0000256" key="1">
    <source>
        <dbReference type="SAM" id="Phobius"/>
    </source>
</evidence>
<evidence type="ECO:0000313" key="2">
    <source>
        <dbReference type="EMBL" id="VEJ34857.1"/>
    </source>
</evidence>
<dbReference type="Proteomes" id="UP000269544">
    <property type="component" value="Chromosome"/>
</dbReference>
<dbReference type="RefSeq" id="WP_126464817.1">
    <property type="nucleotide sequence ID" value="NZ_LR134523.1"/>
</dbReference>
<proteinExistence type="predicted"/>
<dbReference type="KEGG" id="piv:NCTC13079_00360"/>